<reference evidence="1 2" key="1">
    <citation type="submission" date="2014-12" db="EMBL/GenBank/DDBJ databases">
        <title>Comparative genome analysis of Bacillus coagulans HM-08, Clostridium butyricum HM-68, Bacillus subtilis HM-66 and Bacillus licheniformis BL-09.</title>
        <authorList>
            <person name="Zhang H."/>
        </authorList>
    </citation>
    <scope>NUCLEOTIDE SEQUENCE [LARGE SCALE GENOMIC DNA]</scope>
    <source>
        <strain evidence="1 2">HM-66</strain>
    </source>
</reference>
<proteinExistence type="predicted"/>
<gene>
    <name evidence="1" type="ORF">SC09_contig4orf00952</name>
</gene>
<dbReference type="Proteomes" id="UP000032247">
    <property type="component" value="Unassembled WGS sequence"/>
</dbReference>
<dbReference type="EMBL" id="JXBC01000013">
    <property type="protein sequence ID" value="KIU05986.1"/>
    <property type="molecule type" value="Genomic_DNA"/>
</dbReference>
<sequence length="40" mass="4771">MKKRHAALKGILPYDPVLEEREVMSRLHAPQIRSNRIRFI</sequence>
<organism evidence="1 2">
    <name type="scientific">Bacillus subtilis</name>
    <dbReference type="NCBI Taxonomy" id="1423"/>
    <lineage>
        <taxon>Bacteria</taxon>
        <taxon>Bacillati</taxon>
        <taxon>Bacillota</taxon>
        <taxon>Bacilli</taxon>
        <taxon>Bacillales</taxon>
        <taxon>Bacillaceae</taxon>
        <taxon>Bacillus</taxon>
    </lineage>
</organism>
<name>A0A0D1KS21_BACIU</name>
<accession>A0A0D1KS21</accession>
<evidence type="ECO:0000313" key="2">
    <source>
        <dbReference type="Proteomes" id="UP000032247"/>
    </source>
</evidence>
<protein>
    <submittedName>
        <fullName evidence="1">Uncharacterized protein</fullName>
    </submittedName>
</protein>
<evidence type="ECO:0000313" key="1">
    <source>
        <dbReference type="EMBL" id="KIU05986.1"/>
    </source>
</evidence>
<dbReference type="AlphaFoldDB" id="A0A0D1KS21"/>
<comment type="caution">
    <text evidence="1">The sequence shown here is derived from an EMBL/GenBank/DDBJ whole genome shotgun (WGS) entry which is preliminary data.</text>
</comment>